<dbReference type="Proteomes" id="UP001221757">
    <property type="component" value="Unassembled WGS sequence"/>
</dbReference>
<keyword evidence="3" id="KW-1185">Reference proteome</keyword>
<dbReference type="AlphaFoldDB" id="A0AAD7DN82"/>
<organism evidence="2 3">
    <name type="scientific">Mycena rosella</name>
    <name type="common">Pink bonnet</name>
    <name type="synonym">Agaricus rosellus</name>
    <dbReference type="NCBI Taxonomy" id="1033263"/>
    <lineage>
        <taxon>Eukaryota</taxon>
        <taxon>Fungi</taxon>
        <taxon>Dikarya</taxon>
        <taxon>Basidiomycota</taxon>
        <taxon>Agaricomycotina</taxon>
        <taxon>Agaricomycetes</taxon>
        <taxon>Agaricomycetidae</taxon>
        <taxon>Agaricales</taxon>
        <taxon>Marasmiineae</taxon>
        <taxon>Mycenaceae</taxon>
        <taxon>Mycena</taxon>
    </lineage>
</organism>
<protein>
    <submittedName>
        <fullName evidence="2">Uncharacterized protein</fullName>
    </submittedName>
</protein>
<feature type="compositionally biased region" description="Polar residues" evidence="1">
    <location>
        <begin position="140"/>
        <end position="157"/>
    </location>
</feature>
<name>A0AAD7DN82_MYCRO</name>
<comment type="caution">
    <text evidence="2">The sequence shown here is derived from an EMBL/GenBank/DDBJ whole genome shotgun (WGS) entry which is preliminary data.</text>
</comment>
<accession>A0AAD7DN82</accession>
<proteinExistence type="predicted"/>
<gene>
    <name evidence="2" type="ORF">B0H17DRAFT_1199704</name>
</gene>
<evidence type="ECO:0000256" key="1">
    <source>
        <dbReference type="SAM" id="MobiDB-lite"/>
    </source>
</evidence>
<dbReference type="EMBL" id="JARKIE010000045">
    <property type="protein sequence ID" value="KAJ7693582.1"/>
    <property type="molecule type" value="Genomic_DNA"/>
</dbReference>
<evidence type="ECO:0000313" key="2">
    <source>
        <dbReference type="EMBL" id="KAJ7693582.1"/>
    </source>
</evidence>
<evidence type="ECO:0000313" key="3">
    <source>
        <dbReference type="Proteomes" id="UP001221757"/>
    </source>
</evidence>
<sequence length="157" mass="18316">MACANDFYNPRRKPTTFHDLRLSPTTFTISRRKPTTFHDPNGRFTRQLAPRFGHPRAFMIHGYRQRPFTTSRRKPMACDDLTVQANDLYDFLRPPDANDLYDSWLTPTTPNTAGPTVDIFGKWLFASDIRALYDPRRKPTTFTTHGSRQRPLTTPRR</sequence>
<feature type="region of interest" description="Disordered" evidence="1">
    <location>
        <begin position="137"/>
        <end position="157"/>
    </location>
</feature>
<reference evidence="2" key="1">
    <citation type="submission" date="2023-03" db="EMBL/GenBank/DDBJ databases">
        <title>Massive genome expansion in bonnet fungi (Mycena s.s.) driven by repeated elements and novel gene families across ecological guilds.</title>
        <authorList>
            <consortium name="Lawrence Berkeley National Laboratory"/>
            <person name="Harder C.B."/>
            <person name="Miyauchi S."/>
            <person name="Viragh M."/>
            <person name="Kuo A."/>
            <person name="Thoen E."/>
            <person name="Andreopoulos B."/>
            <person name="Lu D."/>
            <person name="Skrede I."/>
            <person name="Drula E."/>
            <person name="Henrissat B."/>
            <person name="Morin E."/>
            <person name="Kohler A."/>
            <person name="Barry K."/>
            <person name="LaButti K."/>
            <person name="Morin E."/>
            <person name="Salamov A."/>
            <person name="Lipzen A."/>
            <person name="Mereny Z."/>
            <person name="Hegedus B."/>
            <person name="Baldrian P."/>
            <person name="Stursova M."/>
            <person name="Weitz H."/>
            <person name="Taylor A."/>
            <person name="Grigoriev I.V."/>
            <person name="Nagy L.G."/>
            <person name="Martin F."/>
            <person name="Kauserud H."/>
        </authorList>
    </citation>
    <scope>NUCLEOTIDE SEQUENCE</scope>
    <source>
        <strain evidence="2">CBHHK067</strain>
    </source>
</reference>